<keyword evidence="1" id="KW-1133">Transmembrane helix</keyword>
<dbReference type="RefSeq" id="WP_157091161.1">
    <property type="nucleotide sequence ID" value="NZ_LUTU01000002.1"/>
</dbReference>
<name>A0A1B6VPP4_9PROT</name>
<reference evidence="2 3" key="1">
    <citation type="submission" date="2016-03" db="EMBL/GenBank/DDBJ databases">
        <title>Draft genome sequence of Gluconobacter cerinus strain CECT 9110.</title>
        <authorList>
            <person name="Sainz F."/>
            <person name="Mas A."/>
            <person name="Torija M.J."/>
        </authorList>
    </citation>
    <scope>NUCLEOTIDE SEQUENCE [LARGE SCALE GENOMIC DNA]</scope>
    <source>
        <strain evidence="2 3">CECT 9110</strain>
    </source>
</reference>
<dbReference type="OrthoDB" id="7285265at2"/>
<keyword evidence="1" id="KW-0472">Membrane</keyword>
<proteinExistence type="predicted"/>
<sequence length="259" mass="29787">MATVASVVVRGESFVWATSYCKKHEMTGSRDTFLTICLVLMTVVLFFPSIFLDHAQGLKYEDVFKAVPALVIGLITAYIGWQQHQTAAGQKRIAEDKHRLELFEKRFETYDLFLRMAVAAHKLTPTASFYIDDEERYSDYKKNSDRIFLLKENENDLISHGEGSLFLFGPEVKSALDVARRQIFSKLISTEAINKQVEQNGPSKIFTSDFSRRDPTQRFHREMIANSDEFLPRFYQTGLPEVMKPYLQISPYLTEKQGS</sequence>
<keyword evidence="1" id="KW-0812">Transmembrane</keyword>
<gene>
    <name evidence="2" type="ORF">A0123_00233</name>
</gene>
<feature type="transmembrane region" description="Helical" evidence="1">
    <location>
        <begin position="33"/>
        <end position="51"/>
    </location>
</feature>
<dbReference type="Proteomes" id="UP000077786">
    <property type="component" value="Unassembled WGS sequence"/>
</dbReference>
<protein>
    <submittedName>
        <fullName evidence="2">Uncharacterized protein</fullName>
    </submittedName>
</protein>
<feature type="transmembrane region" description="Helical" evidence="1">
    <location>
        <begin position="63"/>
        <end position="81"/>
    </location>
</feature>
<evidence type="ECO:0000313" key="2">
    <source>
        <dbReference type="EMBL" id="OAJ69179.1"/>
    </source>
</evidence>
<organism evidence="2 3">
    <name type="scientific">Gluconobacter cerinus</name>
    <dbReference type="NCBI Taxonomy" id="38307"/>
    <lineage>
        <taxon>Bacteria</taxon>
        <taxon>Pseudomonadati</taxon>
        <taxon>Pseudomonadota</taxon>
        <taxon>Alphaproteobacteria</taxon>
        <taxon>Acetobacterales</taxon>
        <taxon>Acetobacteraceae</taxon>
        <taxon>Gluconobacter</taxon>
    </lineage>
</organism>
<comment type="caution">
    <text evidence="2">The sequence shown here is derived from an EMBL/GenBank/DDBJ whole genome shotgun (WGS) entry which is preliminary data.</text>
</comment>
<accession>A0A1B6VPP4</accession>
<dbReference type="GeneID" id="81475683"/>
<dbReference type="AlphaFoldDB" id="A0A1B6VPP4"/>
<dbReference type="EMBL" id="LUTU01000002">
    <property type="protein sequence ID" value="OAJ69179.1"/>
    <property type="molecule type" value="Genomic_DNA"/>
</dbReference>
<evidence type="ECO:0000256" key="1">
    <source>
        <dbReference type="SAM" id="Phobius"/>
    </source>
</evidence>
<dbReference type="PATRIC" id="fig|38307.3.peg.245"/>
<evidence type="ECO:0000313" key="3">
    <source>
        <dbReference type="Proteomes" id="UP000077786"/>
    </source>
</evidence>